<dbReference type="AlphaFoldDB" id="A0A6H1ZZD1"/>
<accession>A0A6H1ZZD1</accession>
<name>A0A6H1ZZD1_9ZZZZ</name>
<organism evidence="1">
    <name type="scientific">viral metagenome</name>
    <dbReference type="NCBI Taxonomy" id="1070528"/>
    <lineage>
        <taxon>unclassified sequences</taxon>
        <taxon>metagenomes</taxon>
        <taxon>organismal metagenomes</taxon>
    </lineage>
</organism>
<protein>
    <submittedName>
        <fullName evidence="1">Uncharacterized protein</fullName>
    </submittedName>
</protein>
<sequence>MKKYIGITDHVITDWSNQSKSKKKYADEIYGDNPITISIRVDPIIYGRFKAYCTKEGSSKRELASEAIAYWILFLSKEAKAEGIEQARADWEDIRMKRILNRKTTKKERLIMSRHSWTLRCPGKPWPGVKIAATSQKGDVQSEMNL</sequence>
<dbReference type="EMBL" id="MT144350">
    <property type="protein sequence ID" value="QJA52570.1"/>
    <property type="molecule type" value="Genomic_DNA"/>
</dbReference>
<reference evidence="1" key="1">
    <citation type="submission" date="2020-03" db="EMBL/GenBank/DDBJ databases">
        <title>The deep terrestrial virosphere.</title>
        <authorList>
            <person name="Holmfeldt K."/>
            <person name="Nilsson E."/>
            <person name="Simone D."/>
            <person name="Lopez-Fernandez M."/>
            <person name="Wu X."/>
            <person name="de Brujin I."/>
            <person name="Lundin D."/>
            <person name="Andersson A."/>
            <person name="Bertilsson S."/>
            <person name="Dopson M."/>
        </authorList>
    </citation>
    <scope>NUCLEOTIDE SEQUENCE</scope>
    <source>
        <strain evidence="1">TM448A02812</strain>
    </source>
</reference>
<proteinExistence type="predicted"/>
<gene>
    <name evidence="1" type="ORF">TM448A02812_0007</name>
</gene>
<evidence type="ECO:0000313" key="1">
    <source>
        <dbReference type="EMBL" id="QJA52570.1"/>
    </source>
</evidence>